<keyword evidence="8" id="KW-0472">Membrane</keyword>
<dbReference type="EMBL" id="LJZQ01000030">
    <property type="protein sequence ID" value="KPQ27330.1"/>
    <property type="molecule type" value="Genomic_DNA"/>
</dbReference>
<evidence type="ECO:0000313" key="10">
    <source>
        <dbReference type="EMBL" id="KPQ27330.1"/>
    </source>
</evidence>
<proteinExistence type="predicted"/>
<dbReference type="CDD" id="cd19410">
    <property type="entry name" value="HK9-like_sensor"/>
    <property type="match status" value="1"/>
</dbReference>
<dbReference type="PANTHER" id="PTHR43711:SF26">
    <property type="entry name" value="SENSOR HISTIDINE KINASE RCSC"/>
    <property type="match status" value="1"/>
</dbReference>
<keyword evidence="6" id="KW-0902">Two-component regulatory system</keyword>
<dbReference type="Gene3D" id="1.10.287.130">
    <property type="match status" value="1"/>
</dbReference>
<protein>
    <recommendedName>
        <fullName evidence="2">histidine kinase</fullName>
        <ecNumber evidence="2">2.7.13.3</ecNumber>
    </recommendedName>
</protein>
<dbReference type="PANTHER" id="PTHR43711">
    <property type="entry name" value="TWO-COMPONENT HISTIDINE KINASE"/>
    <property type="match status" value="1"/>
</dbReference>
<evidence type="ECO:0000256" key="4">
    <source>
        <dbReference type="ARBA" id="ARBA00022679"/>
    </source>
</evidence>
<dbReference type="InterPro" id="IPR004358">
    <property type="entry name" value="Sig_transdc_His_kin-like_C"/>
</dbReference>
<feature type="coiled-coil region" evidence="7">
    <location>
        <begin position="147"/>
        <end position="182"/>
    </location>
</feature>
<dbReference type="InterPro" id="IPR036890">
    <property type="entry name" value="HATPase_C_sf"/>
</dbReference>
<evidence type="ECO:0000259" key="9">
    <source>
        <dbReference type="PROSITE" id="PS50109"/>
    </source>
</evidence>
<comment type="catalytic activity">
    <reaction evidence="1">
        <text>ATP + protein L-histidine = ADP + protein N-phospho-L-histidine.</text>
        <dbReference type="EC" id="2.7.13.3"/>
    </reaction>
</comment>
<keyword evidence="7" id="KW-0175">Coiled coil</keyword>
<evidence type="ECO:0000256" key="6">
    <source>
        <dbReference type="ARBA" id="ARBA00023012"/>
    </source>
</evidence>
<evidence type="ECO:0000313" key="11">
    <source>
        <dbReference type="Proteomes" id="UP000050416"/>
    </source>
</evidence>
<keyword evidence="5 10" id="KW-0418">Kinase</keyword>
<keyword evidence="8" id="KW-0812">Transmembrane</keyword>
<dbReference type="Gene3D" id="3.30.565.10">
    <property type="entry name" value="Histidine kinase-like ATPase, C-terminal domain"/>
    <property type="match status" value="1"/>
</dbReference>
<dbReference type="Pfam" id="PF00512">
    <property type="entry name" value="HisKA"/>
    <property type="match status" value="1"/>
</dbReference>
<dbReference type="CDD" id="cd00082">
    <property type="entry name" value="HisKA"/>
    <property type="match status" value="1"/>
</dbReference>
<evidence type="ECO:0000256" key="5">
    <source>
        <dbReference type="ARBA" id="ARBA00022777"/>
    </source>
</evidence>
<dbReference type="AlphaFoldDB" id="A0A0N8KK72"/>
<dbReference type="InterPro" id="IPR036097">
    <property type="entry name" value="HisK_dim/P_sf"/>
</dbReference>
<feature type="domain" description="Histidine kinase" evidence="9">
    <location>
        <begin position="281"/>
        <end position="495"/>
    </location>
</feature>
<sequence>MKPWQSWSLRRRSFISLILPLLVAAIVLVIMAKVLAFNRQAEDELQQGLKVLGQIHSAHAALAEAASGVRGYLLTKDETFLAPYQRAEDALKKSLRQLEVDVKDPAQRENLANITALVAVKLANLAQLKNPDMEIDNTLIRTYSLDNKDLLDRLRQSIEEMETRENQIIHALQNNLNQARENSQWAIFSTLLAAVALSVMLSQVFARDLINRIRCIRDNAIKIGSGIPPIKHQGGYQDELADLDQLVVHTGFMLDRRLQELEYAKTLAENAYQVKTDFLSRTSHELRTPLNAIIGFGDLLDNSRLTTNQQHHINVIRRSASHLLALVNDLLDLSRSENMDASTVVTPVSLKEAVTTAVDFVSQAAMRKHVQLHITTDYDSHVLANSKCLLQILINLLDNAVKFTPKNTTVSVGWRLFSGYNGKNVEIVVHDCGPGIAPGLEKELFYPFNRLDSNTEGLGLGLAISLSLASQMSGTIEHRPIKKGCEFVLTLPAANSALRGQYADAFHEPNEKSKLLKADKHPDTTWILAIENTKLLLIFETLAARFHARIIHASDRSWPNLLTPGFSLLVTDIEPARLDKPPGLIFRSQLFITSAPPQKADGEHIRWLPHPATPQQIRLLLKEIHQCRRY</sequence>
<dbReference type="Pfam" id="PF02518">
    <property type="entry name" value="HATPase_c"/>
    <property type="match status" value="1"/>
</dbReference>
<evidence type="ECO:0000256" key="1">
    <source>
        <dbReference type="ARBA" id="ARBA00000085"/>
    </source>
</evidence>
<dbReference type="InterPro" id="IPR050736">
    <property type="entry name" value="Sensor_HK_Regulatory"/>
</dbReference>
<dbReference type="PATRIC" id="fig|1305731.5.peg.1814"/>
<organism evidence="10 11">
    <name type="scientific">Marinobacter excellens HL-55</name>
    <dbReference type="NCBI Taxonomy" id="1305731"/>
    <lineage>
        <taxon>Bacteria</taxon>
        <taxon>Pseudomonadati</taxon>
        <taxon>Pseudomonadota</taxon>
        <taxon>Gammaproteobacteria</taxon>
        <taxon>Pseudomonadales</taxon>
        <taxon>Marinobacteraceae</taxon>
        <taxon>Marinobacter</taxon>
    </lineage>
</organism>
<dbReference type="SMART" id="SM00388">
    <property type="entry name" value="HisKA"/>
    <property type="match status" value="1"/>
</dbReference>
<reference evidence="10 11" key="1">
    <citation type="submission" date="2015-09" db="EMBL/GenBank/DDBJ databases">
        <title>Identification and resolution of microdiversity through metagenomic sequencing of parallel consortia.</title>
        <authorList>
            <person name="Nelson W.C."/>
            <person name="Romine M.F."/>
            <person name="Lindemann S.R."/>
        </authorList>
    </citation>
    <scope>NUCLEOTIDE SEQUENCE [LARGE SCALE GENOMIC DNA]</scope>
    <source>
        <strain evidence="10">HL-55</strain>
    </source>
</reference>
<dbReference type="STRING" id="1305731.GCA_000934705_00702"/>
<dbReference type="PROSITE" id="PS50109">
    <property type="entry name" value="HIS_KIN"/>
    <property type="match status" value="1"/>
</dbReference>
<name>A0A0N8KK72_9GAMM</name>
<dbReference type="Proteomes" id="UP000050416">
    <property type="component" value="Unassembled WGS sequence"/>
</dbReference>
<dbReference type="Pfam" id="PF05227">
    <property type="entry name" value="CHASE3"/>
    <property type="match status" value="1"/>
</dbReference>
<dbReference type="PRINTS" id="PR00344">
    <property type="entry name" value="BCTRLSENSOR"/>
</dbReference>
<dbReference type="SMART" id="SM00387">
    <property type="entry name" value="HATPase_c"/>
    <property type="match status" value="1"/>
</dbReference>
<dbReference type="GO" id="GO:0000155">
    <property type="term" value="F:phosphorelay sensor kinase activity"/>
    <property type="evidence" value="ECO:0007669"/>
    <property type="project" value="InterPro"/>
</dbReference>
<dbReference type="InterPro" id="IPR005467">
    <property type="entry name" value="His_kinase_dom"/>
</dbReference>
<dbReference type="InterPro" id="IPR003594">
    <property type="entry name" value="HATPase_dom"/>
</dbReference>
<keyword evidence="8" id="KW-1133">Transmembrane helix</keyword>
<gene>
    <name evidence="10" type="ORF">HLUCCX14_15215</name>
</gene>
<dbReference type="SUPFAM" id="SSF47384">
    <property type="entry name" value="Homodimeric domain of signal transducing histidine kinase"/>
    <property type="match status" value="1"/>
</dbReference>
<evidence type="ECO:0000256" key="8">
    <source>
        <dbReference type="SAM" id="Phobius"/>
    </source>
</evidence>
<evidence type="ECO:0000256" key="2">
    <source>
        <dbReference type="ARBA" id="ARBA00012438"/>
    </source>
</evidence>
<dbReference type="InterPro" id="IPR007891">
    <property type="entry name" value="CHASE3"/>
</dbReference>
<evidence type="ECO:0000256" key="3">
    <source>
        <dbReference type="ARBA" id="ARBA00022553"/>
    </source>
</evidence>
<feature type="transmembrane region" description="Helical" evidence="8">
    <location>
        <begin position="185"/>
        <end position="206"/>
    </location>
</feature>
<comment type="caution">
    <text evidence="10">The sequence shown here is derived from an EMBL/GenBank/DDBJ whole genome shotgun (WGS) entry which is preliminary data.</text>
</comment>
<dbReference type="InterPro" id="IPR003661">
    <property type="entry name" value="HisK_dim/P_dom"/>
</dbReference>
<dbReference type="SUPFAM" id="SSF55874">
    <property type="entry name" value="ATPase domain of HSP90 chaperone/DNA topoisomerase II/histidine kinase"/>
    <property type="match status" value="1"/>
</dbReference>
<dbReference type="EC" id="2.7.13.3" evidence="2"/>
<keyword evidence="4" id="KW-0808">Transferase</keyword>
<keyword evidence="3" id="KW-0597">Phosphoprotein</keyword>
<evidence type="ECO:0000256" key="7">
    <source>
        <dbReference type="SAM" id="Coils"/>
    </source>
</evidence>
<accession>A0A0N8KK72</accession>